<dbReference type="Gene3D" id="1.20.144.10">
    <property type="entry name" value="Phosphatidic acid phosphatase type 2/haloperoxidase"/>
    <property type="match status" value="1"/>
</dbReference>
<evidence type="ECO:0000256" key="1">
    <source>
        <dbReference type="SAM" id="MobiDB-lite"/>
    </source>
</evidence>
<feature type="region of interest" description="Disordered" evidence="1">
    <location>
        <begin position="562"/>
        <end position="583"/>
    </location>
</feature>
<feature type="transmembrane region" description="Helical" evidence="2">
    <location>
        <begin position="327"/>
        <end position="343"/>
    </location>
</feature>
<accession>A0A9W6BRC7</accession>
<dbReference type="OrthoDB" id="301434at2759"/>
<dbReference type="Pfam" id="PF01569">
    <property type="entry name" value="PAP2"/>
    <property type="match status" value="1"/>
</dbReference>
<reference evidence="4 5" key="1">
    <citation type="journal article" date="2023" name="Commun. Biol.">
        <title>Reorganization of the ancestral sex-determining regions during the evolution of trioecy in Pleodorina starrii.</title>
        <authorList>
            <person name="Takahashi K."/>
            <person name="Suzuki S."/>
            <person name="Kawai-Toyooka H."/>
            <person name="Yamamoto K."/>
            <person name="Hamaji T."/>
            <person name="Ootsuki R."/>
            <person name="Yamaguchi H."/>
            <person name="Kawachi M."/>
            <person name="Higashiyama T."/>
            <person name="Nozaki H."/>
        </authorList>
    </citation>
    <scope>NUCLEOTIDE SEQUENCE [LARGE SCALE GENOMIC DNA]</scope>
    <source>
        <strain evidence="4 5">NIES-4479</strain>
    </source>
</reference>
<feature type="compositionally biased region" description="Polar residues" evidence="1">
    <location>
        <begin position="201"/>
        <end position="225"/>
    </location>
</feature>
<keyword evidence="2" id="KW-0472">Membrane</keyword>
<dbReference type="EMBL" id="BRXU01000016">
    <property type="protein sequence ID" value="GLC56530.1"/>
    <property type="molecule type" value="Genomic_DNA"/>
</dbReference>
<comment type="caution">
    <text evidence="4">The sequence shown here is derived from an EMBL/GenBank/DDBJ whole genome shotgun (WGS) entry which is preliminary data.</text>
</comment>
<dbReference type="PANTHER" id="PTHR14969:SF13">
    <property type="entry name" value="AT30094P"/>
    <property type="match status" value="1"/>
</dbReference>
<dbReference type="AlphaFoldDB" id="A0A9W6BRC7"/>
<dbReference type="InterPro" id="IPR036938">
    <property type="entry name" value="PAP2/HPO_sf"/>
</dbReference>
<evidence type="ECO:0000259" key="3">
    <source>
        <dbReference type="Pfam" id="PF01569"/>
    </source>
</evidence>
<protein>
    <recommendedName>
        <fullName evidence="3">Phosphatidic acid phosphatase type 2/haloperoxidase domain-containing protein</fullName>
    </recommendedName>
</protein>
<dbReference type="Proteomes" id="UP001165080">
    <property type="component" value="Unassembled WGS sequence"/>
</dbReference>
<evidence type="ECO:0000313" key="4">
    <source>
        <dbReference type="EMBL" id="GLC56530.1"/>
    </source>
</evidence>
<dbReference type="GO" id="GO:0042392">
    <property type="term" value="F:sphingosine-1-phosphate phosphatase activity"/>
    <property type="evidence" value="ECO:0007669"/>
    <property type="project" value="TreeGrafter"/>
</dbReference>
<dbReference type="SUPFAM" id="SSF48317">
    <property type="entry name" value="Acid phosphatase/Vanadium-dependent haloperoxidase"/>
    <property type="match status" value="1"/>
</dbReference>
<evidence type="ECO:0000313" key="5">
    <source>
        <dbReference type="Proteomes" id="UP001165080"/>
    </source>
</evidence>
<proteinExistence type="predicted"/>
<feature type="transmembrane region" description="Helical" evidence="2">
    <location>
        <begin position="300"/>
        <end position="321"/>
    </location>
</feature>
<feature type="compositionally biased region" description="Low complexity" evidence="1">
    <location>
        <begin position="562"/>
        <end position="572"/>
    </location>
</feature>
<feature type="transmembrane region" description="Helical" evidence="2">
    <location>
        <begin position="6"/>
        <end position="27"/>
    </location>
</feature>
<dbReference type="PANTHER" id="PTHR14969">
    <property type="entry name" value="SPHINGOSINE-1-PHOSPHATE PHOSPHOHYDROLASE"/>
    <property type="match status" value="1"/>
</dbReference>
<keyword evidence="2" id="KW-1133">Transmembrane helix</keyword>
<gene>
    <name evidence="4" type="primary">PLEST004071</name>
    <name evidence="4" type="ORF">PLESTB_001117300</name>
</gene>
<name>A0A9W6BRC7_9CHLO</name>
<feature type="transmembrane region" description="Helical" evidence="2">
    <location>
        <begin position="430"/>
        <end position="456"/>
    </location>
</feature>
<keyword evidence="5" id="KW-1185">Reference proteome</keyword>
<dbReference type="InterPro" id="IPR000326">
    <property type="entry name" value="PAP2/HPO"/>
</dbReference>
<organism evidence="4 5">
    <name type="scientific">Pleodorina starrii</name>
    <dbReference type="NCBI Taxonomy" id="330485"/>
    <lineage>
        <taxon>Eukaryota</taxon>
        <taxon>Viridiplantae</taxon>
        <taxon>Chlorophyta</taxon>
        <taxon>core chlorophytes</taxon>
        <taxon>Chlorophyceae</taxon>
        <taxon>CS clade</taxon>
        <taxon>Chlamydomonadales</taxon>
        <taxon>Volvocaceae</taxon>
        <taxon>Pleodorina</taxon>
    </lineage>
</organism>
<sequence>MTQVLDNALAVPGAFLLIVCLTAKYVTPTVRRSIGKRVYAIAFRQCKGVARLQRCLRHPLLDVLTKLTALTVSVEWYLLSLPPLMWVFGQRGLIAGMAICQCMAVSTYMTCVLKDMLSCPRPYMFSRGADANASAGAATAVGTAAAAAAADGASAHGNAPPLDRAVAAAAAVTYDDGAAAAEPDSRVTDAESDLTTDPDRTPTQIRKQQEQPLPTTNAAAATSDPNGRKPKAGAGLTGAEAAAAAAVEGEAAREVSLLEEAYRNEVEYGAPSMHTWCALIMPAYAATAAAQLGAVGAGRAAALTAGAVCWAMWVGLTRLYLGVHTPVDLVLGALGGGAVLGLWRRLGLAQIIAAGATLPTEAAAAAAAAGGAAVWWPEEEDGGGGGGAWASWFGFRVERRLAALAAVGVLYVTALASYPVPESHTTSYEYAVIFLGAAYGGLLGCHPSCSLLSPLLQRETLVQMHAGGGNGGGAVGDGSWDQLGGGGGAAAATTMAQLLSAAAPPALRHPVAVLMLGFAFVAAVKLVSKALLSELLPKLLDLVPLRLRLLWQPPVHPSGCCVGVGGPQQQQQRSEKRKPSPSAAAAVAKTSSAAASAAALPCGGVLMKTPTLPYDVDFLRKFLNYGLTVFAAADFRFVAAVLLLPGGPLSGGVQG</sequence>
<feature type="region of interest" description="Disordered" evidence="1">
    <location>
        <begin position="178"/>
        <end position="235"/>
    </location>
</feature>
<keyword evidence="2" id="KW-0812">Transmembrane</keyword>
<evidence type="ECO:0000256" key="2">
    <source>
        <dbReference type="SAM" id="Phobius"/>
    </source>
</evidence>
<feature type="transmembrane region" description="Helical" evidence="2">
    <location>
        <begin position="622"/>
        <end position="644"/>
    </location>
</feature>
<feature type="domain" description="Phosphatidic acid phosphatase type 2/haloperoxidase" evidence="3">
    <location>
        <begin position="262"/>
        <end position="345"/>
    </location>
</feature>
<feature type="transmembrane region" description="Helical" evidence="2">
    <location>
        <begin position="401"/>
        <end position="418"/>
    </location>
</feature>